<dbReference type="EMBL" id="LN736368">
    <property type="protein sequence ID" value="CEP63986.1"/>
    <property type="molecule type" value="Genomic_DNA"/>
</dbReference>
<protein>
    <submittedName>
        <fullName evidence="2">LALA0S09e07052g1_1</fullName>
    </submittedName>
</protein>
<feature type="compositionally biased region" description="Low complexity" evidence="1">
    <location>
        <begin position="133"/>
        <end position="142"/>
    </location>
</feature>
<dbReference type="AlphaFoldDB" id="A0A0C7MVK9"/>
<reference evidence="2 3" key="1">
    <citation type="submission" date="2014-12" db="EMBL/GenBank/DDBJ databases">
        <authorList>
            <person name="Neuveglise Cecile"/>
        </authorList>
    </citation>
    <scope>NUCLEOTIDE SEQUENCE [LARGE SCALE GENOMIC DNA]</scope>
    <source>
        <strain evidence="2 3">CBS 12615</strain>
    </source>
</reference>
<keyword evidence="3" id="KW-1185">Reference proteome</keyword>
<evidence type="ECO:0000256" key="1">
    <source>
        <dbReference type="SAM" id="MobiDB-lite"/>
    </source>
</evidence>
<name>A0A0C7MVK9_9SACH</name>
<sequence>MAQTAVTRLQQHHQQQREETIIRDARIRLDLKKTFMDDELFFPENKLSPGSSMNITGTRDSEKNSGNLQAMLRLNLPLGSKTENGKTSSETNGRFVSQQYYQNQLLAAVQQQQQQHQQHQQHQQQHHHHQRQQRQPYHQNPYLNNSGFQMYASQHDVGTAKGHRDW</sequence>
<dbReference type="GeneID" id="34687513"/>
<evidence type="ECO:0000313" key="3">
    <source>
        <dbReference type="Proteomes" id="UP000054304"/>
    </source>
</evidence>
<dbReference type="RefSeq" id="XP_022630198.1">
    <property type="nucleotide sequence ID" value="XM_022770904.1"/>
</dbReference>
<feature type="compositionally biased region" description="Low complexity" evidence="1">
    <location>
        <begin position="107"/>
        <end position="123"/>
    </location>
</feature>
<evidence type="ECO:0000313" key="2">
    <source>
        <dbReference type="EMBL" id="CEP63986.1"/>
    </source>
</evidence>
<dbReference type="Proteomes" id="UP000054304">
    <property type="component" value="Unassembled WGS sequence"/>
</dbReference>
<gene>
    <name evidence="2" type="ORF">LALA0_S09e07052g</name>
</gene>
<proteinExistence type="predicted"/>
<feature type="region of interest" description="Disordered" evidence="1">
    <location>
        <begin position="107"/>
        <end position="146"/>
    </location>
</feature>
<accession>A0A0C7MVK9</accession>
<organism evidence="2 3">
    <name type="scientific">Lachancea lanzarotensis</name>
    <dbReference type="NCBI Taxonomy" id="1245769"/>
    <lineage>
        <taxon>Eukaryota</taxon>
        <taxon>Fungi</taxon>
        <taxon>Dikarya</taxon>
        <taxon>Ascomycota</taxon>
        <taxon>Saccharomycotina</taxon>
        <taxon>Saccharomycetes</taxon>
        <taxon>Saccharomycetales</taxon>
        <taxon>Saccharomycetaceae</taxon>
        <taxon>Lachancea</taxon>
    </lineage>
</organism>
<dbReference type="HOGENOM" id="CLU_1603016_0_0_1"/>
<dbReference type="OrthoDB" id="4036626at2759"/>